<dbReference type="Proteomes" id="UP000194159">
    <property type="component" value="Plasmid pRetNXC12c"/>
</dbReference>
<name>A0AAN1EMR2_RHIET</name>
<dbReference type="PANTHER" id="PTHR35446">
    <property type="entry name" value="SI:CH211-175M2.5"/>
    <property type="match status" value="1"/>
</dbReference>
<reference evidence="3 4" key="1">
    <citation type="submission" date="2017-04" db="EMBL/GenBank/DDBJ databases">
        <title>Complete genome sequences of Rhizobium genomic linages associated to common bean (phaseolus vulgaris).</title>
        <authorList>
            <person name="Santamaria R.I."/>
            <person name="Bustos P."/>
            <person name="Perez-Carrascal O."/>
            <person name="Martinez-Flores I."/>
            <person name="Juarez S."/>
            <person name="Lozano L."/>
            <person name="Miranda F."/>
            <person name="Vinuesa P."/>
            <person name="Martinez-Romero E."/>
            <person name="Cevallos M.A."/>
            <person name="Romero D."/>
            <person name="Davila G."/>
            <person name="Gonzalez V."/>
        </authorList>
    </citation>
    <scope>NUCLEOTIDE SEQUENCE [LARGE SCALE GENOMIC DNA]</scope>
    <source>
        <strain evidence="3 4">NXC12</strain>
        <plasmid evidence="4">pretnxc12c</plasmid>
    </source>
</reference>
<geneLocation type="plasmid" evidence="4">
    <name>pretnxc12c</name>
</geneLocation>
<evidence type="ECO:0000259" key="2">
    <source>
        <dbReference type="Pfam" id="PF02627"/>
    </source>
</evidence>
<protein>
    <submittedName>
        <fullName evidence="3">Carboxymuconolactone decarboxylase protein</fullName>
    </submittedName>
</protein>
<dbReference type="EMBL" id="CP020909">
    <property type="protein sequence ID" value="ARQ13003.1"/>
    <property type="molecule type" value="Genomic_DNA"/>
</dbReference>
<organism evidence="3 4">
    <name type="scientific">Rhizobium etli</name>
    <dbReference type="NCBI Taxonomy" id="29449"/>
    <lineage>
        <taxon>Bacteria</taxon>
        <taxon>Pseudomonadati</taxon>
        <taxon>Pseudomonadota</taxon>
        <taxon>Alphaproteobacteria</taxon>
        <taxon>Hyphomicrobiales</taxon>
        <taxon>Rhizobiaceae</taxon>
        <taxon>Rhizobium/Agrobacterium group</taxon>
        <taxon>Rhizobium</taxon>
    </lineage>
</organism>
<evidence type="ECO:0000313" key="3">
    <source>
        <dbReference type="EMBL" id="ARQ13003.1"/>
    </source>
</evidence>
<dbReference type="InterPro" id="IPR004675">
    <property type="entry name" value="AhpD_core"/>
</dbReference>
<dbReference type="InterPro" id="IPR003779">
    <property type="entry name" value="CMD-like"/>
</dbReference>
<dbReference type="Gene3D" id="1.20.1290.10">
    <property type="entry name" value="AhpD-like"/>
    <property type="match status" value="1"/>
</dbReference>
<feature type="region of interest" description="Disordered" evidence="1">
    <location>
        <begin position="122"/>
        <end position="153"/>
    </location>
</feature>
<dbReference type="NCBIfam" id="TIGR00778">
    <property type="entry name" value="ahpD_dom"/>
    <property type="match status" value="1"/>
</dbReference>
<gene>
    <name evidence="3" type="ORF">NXC12_PC00365</name>
</gene>
<evidence type="ECO:0000313" key="4">
    <source>
        <dbReference type="Proteomes" id="UP000194159"/>
    </source>
</evidence>
<dbReference type="AlphaFoldDB" id="A0AAN1EMR2"/>
<sequence>MATVKLLSDQEAAAIPAVQAVFDDIRATRKTDFINDFWRALANDPANLKRVWETLKSVMTVEGAIDPLTREMIYIAVSTANACQYCIQSHTAAARARGMTDAQHGELVSLCRFRPIRNSRCDRKRRSDQAHATSPVRNLPASSNAGVSHSNFV</sequence>
<feature type="domain" description="Carboxymuconolactone decarboxylase-like" evidence="2">
    <location>
        <begin position="46"/>
        <end position="108"/>
    </location>
</feature>
<dbReference type="Pfam" id="PF02627">
    <property type="entry name" value="CMD"/>
    <property type="match status" value="1"/>
</dbReference>
<proteinExistence type="predicted"/>
<accession>A0AAN1EMR2</accession>
<dbReference type="GO" id="GO:0051920">
    <property type="term" value="F:peroxiredoxin activity"/>
    <property type="evidence" value="ECO:0007669"/>
    <property type="project" value="InterPro"/>
</dbReference>
<dbReference type="PANTHER" id="PTHR35446:SF2">
    <property type="entry name" value="CARBOXYMUCONOLACTONE DECARBOXYLASE-LIKE DOMAIN-CONTAINING PROTEIN"/>
    <property type="match status" value="1"/>
</dbReference>
<keyword evidence="3" id="KW-0614">Plasmid</keyword>
<dbReference type="SUPFAM" id="SSF69118">
    <property type="entry name" value="AhpD-like"/>
    <property type="match status" value="1"/>
</dbReference>
<evidence type="ECO:0000256" key="1">
    <source>
        <dbReference type="SAM" id="MobiDB-lite"/>
    </source>
</evidence>
<feature type="compositionally biased region" description="Polar residues" evidence="1">
    <location>
        <begin position="130"/>
        <end position="153"/>
    </location>
</feature>
<dbReference type="InterPro" id="IPR029032">
    <property type="entry name" value="AhpD-like"/>
</dbReference>